<keyword evidence="4" id="KW-1185">Reference proteome</keyword>
<organism evidence="3 4">
    <name type="scientific">Heliobacterium mobile</name>
    <name type="common">Heliobacillus mobilis</name>
    <dbReference type="NCBI Taxonomy" id="28064"/>
    <lineage>
        <taxon>Bacteria</taxon>
        <taxon>Bacillati</taxon>
        <taxon>Bacillota</taxon>
        <taxon>Clostridia</taxon>
        <taxon>Eubacteriales</taxon>
        <taxon>Heliobacteriaceae</taxon>
        <taxon>Heliobacterium</taxon>
    </lineage>
</organism>
<dbReference type="PANTHER" id="PTHR35149">
    <property type="entry name" value="SLL5132 PROTEIN"/>
    <property type="match status" value="1"/>
</dbReference>
<accession>A0A6I3SQ18</accession>
<evidence type="ECO:0000259" key="2">
    <source>
        <dbReference type="Pfam" id="PF07510"/>
    </source>
</evidence>
<sequence length="579" mass="67361">MSGKGEIKSEKILIKDIFSHMWFRIPEYQRPYVWGADEVVELLDDLTYAMMEKPDSEYFLGSFVFQAKAANPAMGQAFDENDLLDGQQRMTTLLLLFAVIRDLADDPDAKDDCQKCIYQKSSKYKNIPERTRLVYAIRDSAQAFIENYIKTTGGTAKEADLTKCGEKDEDLSAQNMAKAVLRLRKFFQENPAHKPEELLQFLLNRVLLIYVSTEDLDDAFRLFTILNDRGIPLRNSDILKSLNLGALTTSAEKAKYARLWEEAEGELGEDFDRFLNHVRTVLVKEKARLNLLQEYEDKIYDPKERDKATGQRKPVLLRKGRETFELIERYLSHYRTLLGGQNYDETGQSFAFDNLVKVMQTGLPATDWMPPLLRYYNKFGYSNLLVFLQKLDNKFSADWIGQYAPTDRIEAMNRVLKVIDDAASEQDVFNSGCFDIDRDAFVRVLDGPVYGRRFAKYILLKLDYLYQNHDQRMHFETLSVEHVLPQNPDGASQWVKDFTPSEREEWVNRLGNLVLITRRKNTSQGRMDYLDKKKRYFDKCIDTCPNSLRVLRTYDRWTPAELLQNHRVVLNAVLKHYGV</sequence>
<dbReference type="EMBL" id="WNKU01000027">
    <property type="protein sequence ID" value="MTV50522.1"/>
    <property type="molecule type" value="Genomic_DNA"/>
</dbReference>
<dbReference type="Pfam" id="PF03235">
    <property type="entry name" value="GmrSD_N"/>
    <property type="match status" value="1"/>
</dbReference>
<evidence type="ECO:0000313" key="3">
    <source>
        <dbReference type="EMBL" id="MTV50522.1"/>
    </source>
</evidence>
<dbReference type="PANTHER" id="PTHR35149:SF2">
    <property type="entry name" value="DUF262 DOMAIN-CONTAINING PROTEIN"/>
    <property type="match status" value="1"/>
</dbReference>
<feature type="domain" description="GmrSD restriction endonucleases C-terminal" evidence="2">
    <location>
        <begin position="453"/>
        <end position="567"/>
    </location>
</feature>
<dbReference type="AlphaFoldDB" id="A0A6I3SQ18"/>
<protein>
    <submittedName>
        <fullName evidence="3">DUF262 domain-containing protein</fullName>
    </submittedName>
</protein>
<reference evidence="3 4" key="1">
    <citation type="submission" date="2019-11" db="EMBL/GenBank/DDBJ databases">
        <title>Whole-genome sequence of a the green, strictly anaerobic photosynthetic bacterium Heliobacillus mobilis DSM 6151.</title>
        <authorList>
            <person name="Kyndt J.A."/>
            <person name="Meyer T.E."/>
        </authorList>
    </citation>
    <scope>NUCLEOTIDE SEQUENCE [LARGE SCALE GENOMIC DNA]</scope>
    <source>
        <strain evidence="3 4">DSM 6151</strain>
    </source>
</reference>
<proteinExistence type="predicted"/>
<dbReference type="Pfam" id="PF07510">
    <property type="entry name" value="GmrSD_C"/>
    <property type="match status" value="1"/>
</dbReference>
<dbReference type="InterPro" id="IPR011089">
    <property type="entry name" value="GmrSD_C"/>
</dbReference>
<feature type="domain" description="GmrSD restriction endonucleases N-terminal" evidence="1">
    <location>
        <begin position="14"/>
        <end position="242"/>
    </location>
</feature>
<name>A0A6I3SQ18_HELMO</name>
<dbReference type="OrthoDB" id="9798761at2"/>
<evidence type="ECO:0000313" key="4">
    <source>
        <dbReference type="Proteomes" id="UP000430670"/>
    </source>
</evidence>
<gene>
    <name evidence="3" type="ORF">GJ688_16375</name>
</gene>
<evidence type="ECO:0000259" key="1">
    <source>
        <dbReference type="Pfam" id="PF03235"/>
    </source>
</evidence>
<comment type="caution">
    <text evidence="3">The sequence shown here is derived from an EMBL/GenBank/DDBJ whole genome shotgun (WGS) entry which is preliminary data.</text>
</comment>
<dbReference type="RefSeq" id="WP_155477606.1">
    <property type="nucleotide sequence ID" value="NZ_WNKU01000027.1"/>
</dbReference>
<dbReference type="InterPro" id="IPR004919">
    <property type="entry name" value="GmrSD_N"/>
</dbReference>
<dbReference type="Proteomes" id="UP000430670">
    <property type="component" value="Unassembled WGS sequence"/>
</dbReference>